<organism evidence="2 3">
    <name type="scientific">Candidatus Marsarchaeota G2 archaeon ECH_B_SAG-G16</name>
    <dbReference type="NCBI Taxonomy" id="1978167"/>
    <lineage>
        <taxon>Archaea</taxon>
        <taxon>Candidatus Marsarchaeota</taxon>
        <taxon>Candidatus Marsarchaeota group 2</taxon>
    </lineage>
</organism>
<dbReference type="InterPro" id="IPR052106">
    <property type="entry name" value="PINc/VapC_TA"/>
</dbReference>
<dbReference type="Pfam" id="PF01850">
    <property type="entry name" value="PIN"/>
    <property type="match status" value="1"/>
</dbReference>
<dbReference type="Proteomes" id="UP000241886">
    <property type="component" value="Unassembled WGS sequence"/>
</dbReference>
<name>A0A2R6C4B1_9ARCH</name>
<dbReference type="PANTHER" id="PTHR38826">
    <property type="entry name" value="RIBONUCLEASE VAPC13"/>
    <property type="match status" value="1"/>
</dbReference>
<dbReference type="SMART" id="SM00670">
    <property type="entry name" value="PINc"/>
    <property type="match status" value="1"/>
</dbReference>
<evidence type="ECO:0000259" key="1">
    <source>
        <dbReference type="SMART" id="SM00670"/>
    </source>
</evidence>
<dbReference type="AlphaFoldDB" id="A0A2R6C4B1"/>
<accession>A0A2R6C4B1</accession>
<reference evidence="2 3" key="1">
    <citation type="submission" date="2017-04" db="EMBL/GenBank/DDBJ databases">
        <title>Novel microbial lineages endemic to geothermal iron-oxide mats fill important gaps in the evolutionary history of Archaea.</title>
        <authorList>
            <person name="Jay Z.J."/>
            <person name="Beam J.P."/>
            <person name="Dlakic M."/>
            <person name="Rusch D.B."/>
            <person name="Kozubal M.A."/>
            <person name="Inskeep W.P."/>
        </authorList>
    </citation>
    <scope>NUCLEOTIDE SEQUENCE [LARGE SCALE GENOMIC DNA]</scope>
    <source>
        <strain evidence="2">ECH_B_SAG-G16</strain>
    </source>
</reference>
<dbReference type="InterPro" id="IPR029060">
    <property type="entry name" value="PIN-like_dom_sf"/>
</dbReference>
<gene>
    <name evidence="2" type="ORF">B9Q13_01345</name>
</gene>
<dbReference type="SUPFAM" id="SSF88723">
    <property type="entry name" value="PIN domain-like"/>
    <property type="match status" value="1"/>
</dbReference>
<evidence type="ECO:0000313" key="3">
    <source>
        <dbReference type="Proteomes" id="UP000241886"/>
    </source>
</evidence>
<proteinExistence type="predicted"/>
<dbReference type="CDD" id="cd09854">
    <property type="entry name" value="PIN_VapC-like"/>
    <property type="match status" value="1"/>
</dbReference>
<sequence>MFLDANFLIYLNLGEPNVESLFERLLEKQPFYTDVLVLEETFYISKKKYGVKYEDSADFVKEVILPCSRVLKIGIEDFNVSLQFLDKLKPSDALHVAAMKNNGISTIISEDEGFDKIKHIKRVWI</sequence>
<feature type="domain" description="PIN" evidence="1">
    <location>
        <begin position="1"/>
        <end position="116"/>
    </location>
</feature>
<protein>
    <submittedName>
        <fullName evidence="2">PIN domain nuclease</fullName>
    </submittedName>
</protein>
<dbReference type="EMBL" id="NEXO01000020">
    <property type="protein sequence ID" value="PSO05668.1"/>
    <property type="molecule type" value="Genomic_DNA"/>
</dbReference>
<evidence type="ECO:0000313" key="2">
    <source>
        <dbReference type="EMBL" id="PSO05668.1"/>
    </source>
</evidence>
<dbReference type="Gene3D" id="3.40.50.1010">
    <property type="entry name" value="5'-nuclease"/>
    <property type="match status" value="1"/>
</dbReference>
<dbReference type="InterPro" id="IPR002716">
    <property type="entry name" value="PIN_dom"/>
</dbReference>
<dbReference type="PANTHER" id="PTHR38826:SF5">
    <property type="entry name" value="RIBONUCLEASE VAPC13"/>
    <property type="match status" value="1"/>
</dbReference>
<comment type="caution">
    <text evidence="2">The sequence shown here is derived from an EMBL/GenBank/DDBJ whole genome shotgun (WGS) entry which is preliminary data.</text>
</comment>